<evidence type="ECO:0000256" key="1">
    <source>
        <dbReference type="ARBA" id="ARBA00022670"/>
    </source>
</evidence>
<dbReference type="InterPro" id="IPR022398">
    <property type="entry name" value="Peptidase_S8_His-AS"/>
</dbReference>
<reference evidence="6 7" key="1">
    <citation type="submission" date="2017-02" db="EMBL/GenBank/DDBJ databases">
        <title>Genomes of Trichoderma spp. with biocontrol activity.</title>
        <authorList>
            <person name="Gardiner D."/>
            <person name="Kazan K."/>
            <person name="Vos C."/>
            <person name="Harvey P."/>
        </authorList>
    </citation>
    <scope>NUCLEOTIDE SEQUENCE [LARGE SCALE GENOMIC DNA]</scope>
    <source>
        <strain evidence="6 7">A5MH</strain>
    </source>
</reference>
<dbReference type="InterPro" id="IPR023828">
    <property type="entry name" value="Peptidase_S8_Ser-AS"/>
</dbReference>
<evidence type="ECO:0000256" key="4">
    <source>
        <dbReference type="PROSITE-ProRule" id="PRU01240"/>
    </source>
</evidence>
<evidence type="ECO:0000256" key="3">
    <source>
        <dbReference type="ARBA" id="ARBA00022825"/>
    </source>
</evidence>
<feature type="active site" description="Charge relay system" evidence="4">
    <location>
        <position position="259"/>
    </location>
</feature>
<accession>A0A2K0TLZ4</accession>
<dbReference type="InterPro" id="IPR051048">
    <property type="entry name" value="Peptidase_S8/S53_subtilisin"/>
</dbReference>
<dbReference type="InterPro" id="IPR008979">
    <property type="entry name" value="Galactose-bd-like_sf"/>
</dbReference>
<keyword evidence="2 4" id="KW-0378">Hydrolase</keyword>
<sequence length="712" mass="75963">MTAITINGNTLDLADREVQSLGLTATDAADSNYIIVQTKRGRLETNQMAELAAKGVVIHEYVSDSTYLCGYSPRDLNTIRSLPFIDYANIYLPLFVVQKSLKTAKANPAIHGLSLATTASRAPKLVDVIFHEGIEDDGPLMQQIATAAHVEVDGLKVNGGKVRLSIQEARLEDVAKIDAVRSVHAVPPRTMYNNVARGILNADVVVDSIAYKGDGEVVAVADTGFDKGGAANPHLAFAGRVKSLYALGRTGKTNDPDGHGTHVCGSVLGDHTSTSMGGRIEAPASQAKLAMQSLLDEYGGLGGIPVNLEDLFRQPYYRDKARVHTNSWGKVWTGSQLLYDASACEIDKFVWDHPEMVICFAAGNDGTDKDPADGITDSGRIGAEASAKNCITVGATENRRPDIRWTPPPWNPSARSFTYGEFFRRTFPRDPIASDHMANNEEGIAAFSSFGPTVEGRNKPDVVAPGTSILSTCSRDITQVSTHYGISDDGLWMFETGTSMATPLVAGCCAVLREIQVKNGRPFPSAALIKALLINGAVDITGQYEGDESGVSPSVSAGFGRVNLAGSVILPGLNTNAGSDEGRPLKQGEEWGITITVSEDKPQHGSPEGALKSAVKLPHPTLKITMVYSDYPGAMLQNDLNLIAQAGSTERHGNKGTTDFPVGSSEGFDGINNVEQIVWANVPAGKVDIKVKARSITKIGGSQGFSYAWKIY</sequence>
<dbReference type="InterPro" id="IPR000209">
    <property type="entry name" value="Peptidase_S8/S53_dom"/>
</dbReference>
<dbReference type="GO" id="GO:0006508">
    <property type="term" value="P:proteolysis"/>
    <property type="evidence" value="ECO:0007669"/>
    <property type="project" value="UniProtKB-KW"/>
</dbReference>
<keyword evidence="3 4" id="KW-0720">Serine protease</keyword>
<dbReference type="SUPFAM" id="SSF49785">
    <property type="entry name" value="Galactose-binding domain-like"/>
    <property type="match status" value="1"/>
</dbReference>
<dbReference type="AlphaFoldDB" id="A0A2K0TLZ4"/>
<dbReference type="PANTHER" id="PTHR43399">
    <property type="entry name" value="SUBTILISIN-RELATED"/>
    <property type="match status" value="1"/>
</dbReference>
<comment type="caution">
    <text evidence="6">The sequence shown here is derived from an EMBL/GenBank/DDBJ whole genome shotgun (WGS) entry which is preliminary data.</text>
</comment>
<protein>
    <recommendedName>
        <fullName evidence="5">Peptidase S8/S53 domain-containing protein</fullName>
    </recommendedName>
</protein>
<keyword evidence="1 4" id="KW-0645">Protease</keyword>
<dbReference type="PROSITE" id="PS00137">
    <property type="entry name" value="SUBTILASE_HIS"/>
    <property type="match status" value="1"/>
</dbReference>
<feature type="active site" description="Charge relay system" evidence="4">
    <location>
        <position position="222"/>
    </location>
</feature>
<gene>
    <name evidence="6" type="ORF">TGAMA5MH_01993</name>
</gene>
<dbReference type="InterPro" id="IPR034058">
    <property type="entry name" value="TagA/B/C/D_pept_dom"/>
</dbReference>
<dbReference type="EMBL" id="MTYH01000015">
    <property type="protein sequence ID" value="PNP46535.1"/>
    <property type="molecule type" value="Genomic_DNA"/>
</dbReference>
<dbReference type="SUPFAM" id="SSF52743">
    <property type="entry name" value="Subtilisin-like"/>
    <property type="match status" value="1"/>
</dbReference>
<dbReference type="PRINTS" id="PR00723">
    <property type="entry name" value="SUBTILISIN"/>
</dbReference>
<evidence type="ECO:0000259" key="5">
    <source>
        <dbReference type="Pfam" id="PF00082"/>
    </source>
</evidence>
<dbReference type="Gene3D" id="3.40.50.200">
    <property type="entry name" value="Peptidase S8/S53 domain"/>
    <property type="match status" value="1"/>
</dbReference>
<dbReference type="InterPro" id="IPR015500">
    <property type="entry name" value="Peptidase_S8_subtilisin-rel"/>
</dbReference>
<evidence type="ECO:0000313" key="7">
    <source>
        <dbReference type="Proteomes" id="UP000236546"/>
    </source>
</evidence>
<dbReference type="CDD" id="cd04842">
    <property type="entry name" value="Peptidases_S8_Kp43_protease"/>
    <property type="match status" value="1"/>
</dbReference>
<evidence type="ECO:0000313" key="6">
    <source>
        <dbReference type="EMBL" id="PNP46535.1"/>
    </source>
</evidence>
<comment type="similarity">
    <text evidence="4">Belongs to the peptidase S8 family.</text>
</comment>
<dbReference type="InterPro" id="IPR036852">
    <property type="entry name" value="Peptidase_S8/S53_dom_sf"/>
</dbReference>
<name>A0A2K0TLZ4_9HYPO</name>
<dbReference type="PROSITE" id="PS51892">
    <property type="entry name" value="SUBTILASE"/>
    <property type="match status" value="1"/>
</dbReference>
<organism evidence="6 7">
    <name type="scientific">Trichoderma gamsii</name>
    <dbReference type="NCBI Taxonomy" id="398673"/>
    <lineage>
        <taxon>Eukaryota</taxon>
        <taxon>Fungi</taxon>
        <taxon>Dikarya</taxon>
        <taxon>Ascomycota</taxon>
        <taxon>Pezizomycotina</taxon>
        <taxon>Sordariomycetes</taxon>
        <taxon>Hypocreomycetidae</taxon>
        <taxon>Hypocreales</taxon>
        <taxon>Hypocreaceae</taxon>
        <taxon>Trichoderma</taxon>
    </lineage>
</organism>
<dbReference type="Proteomes" id="UP000236546">
    <property type="component" value="Unassembled WGS sequence"/>
</dbReference>
<evidence type="ECO:0000256" key="2">
    <source>
        <dbReference type="ARBA" id="ARBA00022801"/>
    </source>
</evidence>
<dbReference type="Pfam" id="PF00082">
    <property type="entry name" value="Peptidase_S8"/>
    <property type="match status" value="1"/>
</dbReference>
<dbReference type="PANTHER" id="PTHR43399:SF5">
    <property type="entry name" value="PEPTIDASE S8 FAMILY WITH PROTEASE-ASSOCIATED DOMAIN"/>
    <property type="match status" value="1"/>
</dbReference>
<dbReference type="GO" id="GO:0004252">
    <property type="term" value="F:serine-type endopeptidase activity"/>
    <property type="evidence" value="ECO:0007669"/>
    <property type="project" value="UniProtKB-UniRule"/>
</dbReference>
<dbReference type="PROSITE" id="PS00138">
    <property type="entry name" value="SUBTILASE_SER"/>
    <property type="match status" value="1"/>
</dbReference>
<proteinExistence type="inferred from homology"/>
<feature type="active site" description="Charge relay system" evidence="4">
    <location>
        <position position="499"/>
    </location>
</feature>
<feature type="domain" description="Peptidase S8/S53" evidence="5">
    <location>
        <begin position="213"/>
        <end position="543"/>
    </location>
</feature>
<dbReference type="OrthoDB" id="10256524at2759"/>
<dbReference type="Gene3D" id="2.60.120.380">
    <property type="match status" value="1"/>
</dbReference>